<feature type="transmembrane region" description="Helical" evidence="1">
    <location>
        <begin position="163"/>
        <end position="180"/>
    </location>
</feature>
<accession>A0ABR8PK71</accession>
<feature type="transmembrane region" description="Helical" evidence="1">
    <location>
        <begin position="186"/>
        <end position="205"/>
    </location>
</feature>
<sequence length="218" mass="24823">MDSVKEQMKMELLKIAFDDKRKQELILEVKSSRKQKPHRADWMYRAVLSSFVLLTIVLVILSNNIQDPPGVTQAEGKGGFSVLDLLAYDSVKMLVMACLFVLVYGLVKRNVRKQGREFPCCAHCGTTWNRKLALKKSFKNEETPCPNCGAGNYQSRKSRKKTSLFQLPIPFMIVVGNVFELSILGVVAYLAFLSVFALLVIPYYVELQLNDPVKEPWW</sequence>
<keyword evidence="1" id="KW-1133">Transmembrane helix</keyword>
<feature type="transmembrane region" description="Helical" evidence="1">
    <location>
        <begin position="42"/>
        <end position="65"/>
    </location>
</feature>
<proteinExistence type="predicted"/>
<dbReference type="InterPro" id="IPR026369">
    <property type="entry name" value="CxxC_20_CxxC"/>
</dbReference>
<dbReference type="NCBIfam" id="TIGR04104">
    <property type="entry name" value="cxxc_20_cxxc"/>
    <property type="match status" value="1"/>
</dbReference>
<dbReference type="EMBL" id="JACSQY010000006">
    <property type="protein sequence ID" value="MBD7908565.1"/>
    <property type="molecule type" value="Genomic_DNA"/>
</dbReference>
<organism evidence="2 3">
    <name type="scientific">Sporosarcina gallistercoris</name>
    <dbReference type="NCBI Taxonomy" id="2762245"/>
    <lineage>
        <taxon>Bacteria</taxon>
        <taxon>Bacillati</taxon>
        <taxon>Bacillota</taxon>
        <taxon>Bacilli</taxon>
        <taxon>Bacillales</taxon>
        <taxon>Caryophanaceae</taxon>
        <taxon>Sporosarcina</taxon>
    </lineage>
</organism>
<feature type="transmembrane region" description="Helical" evidence="1">
    <location>
        <begin position="85"/>
        <end position="107"/>
    </location>
</feature>
<keyword evidence="3" id="KW-1185">Reference proteome</keyword>
<dbReference type="RefSeq" id="WP_191689829.1">
    <property type="nucleotide sequence ID" value="NZ_JACSQY010000006.1"/>
</dbReference>
<protein>
    <recommendedName>
        <fullName evidence="4">CXXC-20-CXXC protein</fullName>
    </recommendedName>
</protein>
<evidence type="ECO:0000256" key="1">
    <source>
        <dbReference type="SAM" id="Phobius"/>
    </source>
</evidence>
<keyword evidence="1" id="KW-0472">Membrane</keyword>
<name>A0ABR8PK71_9BACL</name>
<keyword evidence="1" id="KW-0812">Transmembrane</keyword>
<evidence type="ECO:0000313" key="3">
    <source>
        <dbReference type="Proteomes" id="UP000659496"/>
    </source>
</evidence>
<evidence type="ECO:0008006" key="4">
    <source>
        <dbReference type="Google" id="ProtNLM"/>
    </source>
</evidence>
<comment type="caution">
    <text evidence="2">The sequence shown here is derived from an EMBL/GenBank/DDBJ whole genome shotgun (WGS) entry which is preliminary data.</text>
</comment>
<reference evidence="2 3" key="1">
    <citation type="submission" date="2020-08" db="EMBL/GenBank/DDBJ databases">
        <title>A Genomic Blueprint of the Chicken Gut Microbiome.</title>
        <authorList>
            <person name="Gilroy R."/>
            <person name="Ravi A."/>
            <person name="Getino M."/>
            <person name="Pursley I."/>
            <person name="Horton D.L."/>
            <person name="Alikhan N.-F."/>
            <person name="Baker D."/>
            <person name="Gharbi K."/>
            <person name="Hall N."/>
            <person name="Watson M."/>
            <person name="Adriaenssens E.M."/>
            <person name="Foster-Nyarko E."/>
            <person name="Jarju S."/>
            <person name="Secka A."/>
            <person name="Antonio M."/>
            <person name="Oren A."/>
            <person name="Chaudhuri R."/>
            <person name="La Ragione R.M."/>
            <person name="Hildebrand F."/>
            <person name="Pallen M.J."/>
        </authorList>
    </citation>
    <scope>NUCLEOTIDE SEQUENCE [LARGE SCALE GENOMIC DNA]</scope>
    <source>
        <strain evidence="2 3">Sa3CUA8</strain>
    </source>
</reference>
<dbReference type="Proteomes" id="UP000659496">
    <property type="component" value="Unassembled WGS sequence"/>
</dbReference>
<gene>
    <name evidence="2" type="ORF">H9659_09500</name>
</gene>
<evidence type="ECO:0000313" key="2">
    <source>
        <dbReference type="EMBL" id="MBD7908565.1"/>
    </source>
</evidence>